<feature type="transmembrane region" description="Helical" evidence="2">
    <location>
        <begin position="26"/>
        <end position="49"/>
    </location>
</feature>
<feature type="transmembrane region" description="Helical" evidence="2">
    <location>
        <begin position="484"/>
        <end position="502"/>
    </location>
</feature>
<keyword evidence="2" id="KW-1133">Transmembrane helix</keyword>
<feature type="transmembrane region" description="Helical" evidence="2">
    <location>
        <begin position="855"/>
        <end position="879"/>
    </location>
</feature>
<reference evidence="3" key="1">
    <citation type="submission" date="2021-01" db="EMBL/GenBank/DDBJ databases">
        <authorList>
            <person name="Corre E."/>
            <person name="Pelletier E."/>
            <person name="Niang G."/>
            <person name="Scheremetjew M."/>
            <person name="Finn R."/>
            <person name="Kale V."/>
            <person name="Holt S."/>
            <person name="Cochrane G."/>
            <person name="Meng A."/>
            <person name="Brown T."/>
            <person name="Cohen L."/>
        </authorList>
    </citation>
    <scope>NUCLEOTIDE SEQUENCE</scope>
    <source>
        <strain evidence="3">CCMP645</strain>
    </source>
</reference>
<dbReference type="EMBL" id="HBIZ01046313">
    <property type="protein sequence ID" value="CAE0777042.1"/>
    <property type="molecule type" value="Transcribed_RNA"/>
</dbReference>
<organism evidence="3">
    <name type="scientific">Chrysotila carterae</name>
    <name type="common">Marine alga</name>
    <name type="synonym">Syracosphaera carterae</name>
    <dbReference type="NCBI Taxonomy" id="13221"/>
    <lineage>
        <taxon>Eukaryota</taxon>
        <taxon>Haptista</taxon>
        <taxon>Haptophyta</taxon>
        <taxon>Prymnesiophyceae</taxon>
        <taxon>Isochrysidales</taxon>
        <taxon>Isochrysidaceae</taxon>
        <taxon>Chrysotila</taxon>
    </lineage>
</organism>
<evidence type="ECO:0000256" key="1">
    <source>
        <dbReference type="SAM" id="MobiDB-lite"/>
    </source>
</evidence>
<feature type="transmembrane region" description="Helical" evidence="2">
    <location>
        <begin position="891"/>
        <end position="913"/>
    </location>
</feature>
<name>A0A7S4BUB9_CHRCT</name>
<keyword evidence="2" id="KW-0812">Transmembrane</keyword>
<feature type="transmembrane region" description="Helical" evidence="2">
    <location>
        <begin position="508"/>
        <end position="529"/>
    </location>
</feature>
<feature type="region of interest" description="Disordered" evidence="1">
    <location>
        <begin position="127"/>
        <end position="255"/>
    </location>
</feature>
<evidence type="ECO:0000313" key="3">
    <source>
        <dbReference type="EMBL" id="CAE0777042.1"/>
    </source>
</evidence>
<evidence type="ECO:0000256" key="2">
    <source>
        <dbReference type="SAM" id="Phobius"/>
    </source>
</evidence>
<proteinExistence type="predicted"/>
<accession>A0A7S4BUB9</accession>
<gene>
    <name evidence="3" type="ORF">PCAR00345_LOCUS29681</name>
</gene>
<keyword evidence="2" id="KW-0472">Membrane</keyword>
<protein>
    <submittedName>
        <fullName evidence="3">Uncharacterized protein</fullName>
    </submittedName>
</protein>
<dbReference type="AlphaFoldDB" id="A0A7S4BUB9"/>
<sequence length="1032" mass="112827">MPDAGASTEVANSTLKPTGKTSSTDWIVYTLPLIFVPFIIFKLYVMLVYRIYYRPISLPPSEDFLEASREGIRQFLEGVHWNAFLSEEERDKRLRTLTSMCHISNDFKRSRMSLRRRLSRLVIKPAARLPSPVPSPEPSTARRNPSLLESASPAKARRKGSFDDVPRETRTSDARQKCSASDAADHSGSPRSPYITHVTEAAATTTRSHQPEKRPTLRRNSSKPIEPLKRRGSIDLLGPAGGKPARKRPADTPPPMTTDFVLLAIRYGRHAKSVANKAAAAEGPTAVRVSPLVADVRAAGADAGAVASILTELYRGSKYLEACANGVGDKMGKIALISYRIVKSEVDDFTLDVAAFLCALSAAIENQVEYLWLDAWAYRKQPPWGTYDHEDFCETLSTVLGLVDVVIWLPRSRQEAHGTYQYRIWCSFEASIVALRKLPVLVVGHQPTRLQRSLVSCGSLLLLPPWSSDDGSGVGVLGKVNSSFAISTVLFAWGSFAILAEGSNTNSFIVYIVSQWFILQFIIAIFYLYSRTWLQREVMLAKNAQRVLQLLLGRAAGSKPRARSMQRLIEELTATLPWLPAHDRRDAVTVRMILDRLMSTLERRSAVCAVRCGARALGSVNAVALSAYFHAIAVRLPTDAPRGRSLHAWLRESGIDLRAYHVSKQMSSMVKAVGTHPKIGEKTDAAAKRGKKRPSPSIASISAAVNAACARADSSTPEAAEKGSGALSVFSGTGARASWMHEYPILAAACTAEEAPEIASQTDADASDCFCAEEETLASPQLLTSELMGCGWEFVRLGFGFASVVFNPMGSWALAPPRRVGGGDKPGRSAAAYAGAEWRLSEMLPLRSLHVPLRWFTLFNTILCPLGFLILCIGAAVSLETDISRHNFIDLTFSAVFIGSLNVLALEVQKLWLDCKDIQRSRELLMFSPPLPLRKSFKLELSLVLCGFAAFAGVSYGARWITISSEPDLGGWVPISGELYFTFLMISMVTLGRESILATVSAVSGVRAYGSCLALSEFGARHLERSGHNVIA</sequence>
<feature type="transmembrane region" description="Helical" evidence="2">
    <location>
        <begin position="969"/>
        <end position="991"/>
    </location>
</feature>
<feature type="compositionally biased region" description="Basic and acidic residues" evidence="1">
    <location>
        <begin position="160"/>
        <end position="176"/>
    </location>
</feature>
<feature type="transmembrane region" description="Helical" evidence="2">
    <location>
        <begin position="941"/>
        <end position="963"/>
    </location>
</feature>